<dbReference type="InterPro" id="IPR001647">
    <property type="entry name" value="HTH_TetR"/>
</dbReference>
<dbReference type="Gene3D" id="1.10.357.10">
    <property type="entry name" value="Tetracycline Repressor, domain 2"/>
    <property type="match status" value="1"/>
</dbReference>
<dbReference type="AlphaFoldDB" id="A0A7X6M1C1"/>
<dbReference type="InterPro" id="IPR036271">
    <property type="entry name" value="Tet_transcr_reg_TetR-rel_C_sf"/>
</dbReference>
<comment type="caution">
    <text evidence="6">The sequence shown here is derived from an EMBL/GenBank/DDBJ whole genome shotgun (WGS) entry which is preliminary data.</text>
</comment>
<keyword evidence="2 4" id="KW-0238">DNA-binding</keyword>
<dbReference type="InterPro" id="IPR050109">
    <property type="entry name" value="HTH-type_TetR-like_transc_reg"/>
</dbReference>
<proteinExistence type="predicted"/>
<keyword evidence="1" id="KW-0805">Transcription regulation</keyword>
<evidence type="ECO:0000313" key="6">
    <source>
        <dbReference type="EMBL" id="NKY88485.1"/>
    </source>
</evidence>
<dbReference type="EMBL" id="JAAXPE010000030">
    <property type="protein sequence ID" value="NKY88485.1"/>
    <property type="molecule type" value="Genomic_DNA"/>
</dbReference>
<dbReference type="Proteomes" id="UP000523447">
    <property type="component" value="Unassembled WGS sequence"/>
</dbReference>
<evidence type="ECO:0000256" key="2">
    <source>
        <dbReference type="ARBA" id="ARBA00023125"/>
    </source>
</evidence>
<keyword evidence="3" id="KW-0804">Transcription</keyword>
<dbReference type="PROSITE" id="PS01081">
    <property type="entry name" value="HTH_TETR_1"/>
    <property type="match status" value="1"/>
</dbReference>
<dbReference type="InterPro" id="IPR049445">
    <property type="entry name" value="TetR_SbtR-like_C"/>
</dbReference>
<dbReference type="GO" id="GO:0000976">
    <property type="term" value="F:transcription cis-regulatory region binding"/>
    <property type="evidence" value="ECO:0007669"/>
    <property type="project" value="TreeGrafter"/>
</dbReference>
<dbReference type="SUPFAM" id="SSF48498">
    <property type="entry name" value="Tetracyclin repressor-like, C-terminal domain"/>
    <property type="match status" value="1"/>
</dbReference>
<gene>
    <name evidence="6" type="ORF">HGA07_23045</name>
</gene>
<evidence type="ECO:0000256" key="1">
    <source>
        <dbReference type="ARBA" id="ARBA00023015"/>
    </source>
</evidence>
<feature type="DNA-binding region" description="H-T-H motif" evidence="4">
    <location>
        <begin position="36"/>
        <end position="55"/>
    </location>
</feature>
<dbReference type="InterPro" id="IPR023772">
    <property type="entry name" value="DNA-bd_HTH_TetR-type_CS"/>
</dbReference>
<dbReference type="PANTHER" id="PTHR30055:SF234">
    <property type="entry name" value="HTH-TYPE TRANSCRIPTIONAL REGULATOR BETI"/>
    <property type="match status" value="1"/>
</dbReference>
<accession>A0A7X6M1C1</accession>
<evidence type="ECO:0000256" key="4">
    <source>
        <dbReference type="PROSITE-ProRule" id="PRU00335"/>
    </source>
</evidence>
<feature type="domain" description="HTH tetR-type" evidence="5">
    <location>
        <begin position="14"/>
        <end position="73"/>
    </location>
</feature>
<dbReference type="GO" id="GO:0003700">
    <property type="term" value="F:DNA-binding transcription factor activity"/>
    <property type="evidence" value="ECO:0007669"/>
    <property type="project" value="TreeGrafter"/>
</dbReference>
<name>A0A7X6M1C1_9NOCA</name>
<evidence type="ECO:0000256" key="3">
    <source>
        <dbReference type="ARBA" id="ARBA00023163"/>
    </source>
</evidence>
<sequence length="216" mass="23775">MGLPTPRRPRADAARNHSRILRAATDLFAERGLEVTLDNVAEAAGVGVGTVYRHFSDKKRLVAEAFEQTVTAMAEATESAFRDPDTWRGLTRLFEWYCEHMAANRGFGEVMLELPDAEQRFASVRERIRPMVLGLIDKALAEGVLRPGVTATDLFAMVNMVESIAGFARPVNPDVWRRYMSIVLDGVRADPVPRTPLAAEPLTADEVARAKAALVG</sequence>
<dbReference type="PROSITE" id="PS50977">
    <property type="entry name" value="HTH_TETR_2"/>
    <property type="match status" value="1"/>
</dbReference>
<dbReference type="SUPFAM" id="SSF46689">
    <property type="entry name" value="Homeodomain-like"/>
    <property type="match status" value="1"/>
</dbReference>
<evidence type="ECO:0000259" key="5">
    <source>
        <dbReference type="PROSITE" id="PS50977"/>
    </source>
</evidence>
<reference evidence="6 7" key="1">
    <citation type="submission" date="2020-04" db="EMBL/GenBank/DDBJ databases">
        <title>MicrobeNet Type strains.</title>
        <authorList>
            <person name="Nicholson A.C."/>
        </authorList>
    </citation>
    <scope>NUCLEOTIDE SEQUENCE [LARGE SCALE GENOMIC DNA]</scope>
    <source>
        <strain evidence="6 7">DSM 44445</strain>
    </source>
</reference>
<evidence type="ECO:0000313" key="7">
    <source>
        <dbReference type="Proteomes" id="UP000523447"/>
    </source>
</evidence>
<dbReference type="Pfam" id="PF00440">
    <property type="entry name" value="TetR_N"/>
    <property type="match status" value="1"/>
</dbReference>
<dbReference type="Pfam" id="PF21597">
    <property type="entry name" value="TetR_C_43"/>
    <property type="match status" value="1"/>
</dbReference>
<keyword evidence="7" id="KW-1185">Reference proteome</keyword>
<dbReference type="PANTHER" id="PTHR30055">
    <property type="entry name" value="HTH-TYPE TRANSCRIPTIONAL REGULATOR RUTR"/>
    <property type="match status" value="1"/>
</dbReference>
<protein>
    <submittedName>
        <fullName evidence="6">TetR/AcrR family transcriptional regulator</fullName>
    </submittedName>
</protein>
<dbReference type="InterPro" id="IPR009057">
    <property type="entry name" value="Homeodomain-like_sf"/>
</dbReference>
<organism evidence="6 7">
    <name type="scientific">Nocardia veterana</name>
    <dbReference type="NCBI Taxonomy" id="132249"/>
    <lineage>
        <taxon>Bacteria</taxon>
        <taxon>Bacillati</taxon>
        <taxon>Actinomycetota</taxon>
        <taxon>Actinomycetes</taxon>
        <taxon>Mycobacteriales</taxon>
        <taxon>Nocardiaceae</taxon>
        <taxon>Nocardia</taxon>
    </lineage>
</organism>
<dbReference type="PRINTS" id="PR00455">
    <property type="entry name" value="HTHTETR"/>
</dbReference>